<evidence type="ECO:0000313" key="1">
    <source>
        <dbReference type="EMBL" id="GGO05235.1"/>
    </source>
</evidence>
<keyword evidence="2" id="KW-1185">Reference proteome</keyword>
<organism evidence="1 2">
    <name type="scientific">Iodidimonas muriae</name>
    <dbReference type="NCBI Taxonomy" id="261467"/>
    <lineage>
        <taxon>Bacteria</taxon>
        <taxon>Pseudomonadati</taxon>
        <taxon>Pseudomonadota</taxon>
        <taxon>Alphaproteobacteria</taxon>
        <taxon>Iodidimonadales</taxon>
        <taxon>Iodidimonadaceae</taxon>
        <taxon>Iodidimonas</taxon>
    </lineage>
</organism>
<protein>
    <submittedName>
        <fullName evidence="1">Uncharacterized protein</fullName>
    </submittedName>
</protein>
<dbReference type="Proteomes" id="UP000602381">
    <property type="component" value="Unassembled WGS sequence"/>
</dbReference>
<comment type="caution">
    <text evidence="1">The sequence shown here is derived from an EMBL/GenBank/DDBJ whole genome shotgun (WGS) entry which is preliminary data.</text>
</comment>
<gene>
    <name evidence="1" type="ORF">GCM10007972_02420</name>
</gene>
<proteinExistence type="predicted"/>
<sequence>MRDEDHGMLRRFFPRVMGKMGGSVYWQSCSFLDGFGADSGPEWIVFFDDPLWIVIVLWTHDFEAMDTALNKFLAYSRNFWPFDQKITQGRCVLWKKAHCFIALVKAIAPV</sequence>
<name>A0ABQ2L6U9_9PROT</name>
<dbReference type="EMBL" id="BMOV01000001">
    <property type="protein sequence ID" value="GGO05235.1"/>
    <property type="molecule type" value="Genomic_DNA"/>
</dbReference>
<reference evidence="2" key="1">
    <citation type="journal article" date="2019" name="Int. J. Syst. Evol. Microbiol.">
        <title>The Global Catalogue of Microorganisms (GCM) 10K type strain sequencing project: providing services to taxonomists for standard genome sequencing and annotation.</title>
        <authorList>
            <consortium name="The Broad Institute Genomics Platform"/>
            <consortium name="The Broad Institute Genome Sequencing Center for Infectious Disease"/>
            <person name="Wu L."/>
            <person name="Ma J."/>
        </authorList>
    </citation>
    <scope>NUCLEOTIDE SEQUENCE [LARGE SCALE GENOMIC DNA]</scope>
    <source>
        <strain evidence="2">JCM 17843</strain>
    </source>
</reference>
<accession>A0ABQ2L6U9</accession>
<evidence type="ECO:0000313" key="2">
    <source>
        <dbReference type="Proteomes" id="UP000602381"/>
    </source>
</evidence>